<protein>
    <recommendedName>
        <fullName evidence="3">DUF4160 domain-containing protein</fullName>
    </recommendedName>
</protein>
<evidence type="ECO:0008006" key="3">
    <source>
        <dbReference type="Google" id="ProtNLM"/>
    </source>
</evidence>
<proteinExistence type="predicted"/>
<reference evidence="1 2" key="1">
    <citation type="journal article" date="2015" name="G3 (Bethesda)">
        <title>Insights into Ongoing Evolution of the Hexachlorocyclohexane Catabolic Pathway from Comparative Genomics of Ten Sphingomonadaceae Strains.</title>
        <authorList>
            <person name="Pearce S.L."/>
            <person name="Oakeshott J.G."/>
            <person name="Pandey G."/>
        </authorList>
    </citation>
    <scope>NUCLEOTIDE SEQUENCE [LARGE SCALE GENOMIC DNA]</scope>
    <source>
        <strain evidence="1 2">LL01</strain>
    </source>
</reference>
<accession>A0A0J7XYX4</accession>
<sequence length="77" mass="8999">MPTIFRFDGYRFYFYSHEPNEPPHVHIDKGGSSMKVWLEPVAMAKNTGFRRSEINGIIAMVAAHRSRLLEAWHEYFG</sequence>
<dbReference type="InterPro" id="IPR025427">
    <property type="entry name" value="DUF4160"/>
</dbReference>
<evidence type="ECO:0000313" key="2">
    <source>
        <dbReference type="Proteomes" id="UP000052232"/>
    </source>
</evidence>
<gene>
    <name evidence="1" type="ORF">V473_00065</name>
</gene>
<comment type="caution">
    <text evidence="1">The sequence shown here is derived from an EMBL/GenBank/DDBJ whole genome shotgun (WGS) entry which is preliminary data.</text>
</comment>
<evidence type="ECO:0000313" key="1">
    <source>
        <dbReference type="EMBL" id="KMS56707.1"/>
    </source>
</evidence>
<dbReference type="PATRIC" id="fig|1420583.3.peg.5"/>
<dbReference type="Pfam" id="PF13711">
    <property type="entry name" value="DUF4160"/>
    <property type="match status" value="1"/>
</dbReference>
<organism evidence="1 2">
    <name type="scientific">Sphingobium cupriresistens LL01</name>
    <dbReference type="NCBI Taxonomy" id="1420583"/>
    <lineage>
        <taxon>Bacteria</taxon>
        <taxon>Pseudomonadati</taxon>
        <taxon>Pseudomonadota</taxon>
        <taxon>Alphaproteobacteria</taxon>
        <taxon>Sphingomonadales</taxon>
        <taxon>Sphingomonadaceae</taxon>
        <taxon>Sphingobium</taxon>
    </lineage>
</organism>
<keyword evidence="2" id="KW-1185">Reference proteome</keyword>
<dbReference type="EMBL" id="JACT01000001">
    <property type="protein sequence ID" value="KMS56707.1"/>
    <property type="molecule type" value="Genomic_DNA"/>
</dbReference>
<dbReference type="STRING" id="1420583.V473_00065"/>
<dbReference type="AlphaFoldDB" id="A0A0J7XYX4"/>
<dbReference type="Proteomes" id="UP000052232">
    <property type="component" value="Unassembled WGS sequence"/>
</dbReference>
<name>A0A0J7XYX4_9SPHN</name>